<evidence type="ECO:0000313" key="4">
    <source>
        <dbReference type="Proteomes" id="UP001054846"/>
    </source>
</evidence>
<protein>
    <submittedName>
        <fullName evidence="3">SDR family oxidoreductase</fullName>
    </submittedName>
</protein>
<dbReference type="PANTHER" id="PTHR42760">
    <property type="entry name" value="SHORT-CHAIN DEHYDROGENASES/REDUCTASES FAMILY MEMBER"/>
    <property type="match status" value="1"/>
</dbReference>
<dbReference type="NCBIfam" id="NF009466">
    <property type="entry name" value="PRK12826.1-2"/>
    <property type="match status" value="1"/>
</dbReference>
<reference evidence="3 4" key="1">
    <citation type="journal article" date="2021" name="Genome Biol. Evol.">
        <title>Complete Genome Sequencing of a Novel Gloeobacter Species from a Waterfall Cave in Mexico.</title>
        <authorList>
            <person name="Saw J.H."/>
            <person name="Cardona T."/>
            <person name="Montejano G."/>
        </authorList>
    </citation>
    <scope>NUCLEOTIDE SEQUENCE [LARGE SCALE GENOMIC DNA]</scope>
    <source>
        <strain evidence="3">MG652769</strain>
    </source>
</reference>
<proteinExistence type="inferred from homology"/>
<dbReference type="InterPro" id="IPR002347">
    <property type="entry name" value="SDR_fam"/>
</dbReference>
<comment type="similarity">
    <text evidence="1">Belongs to the short-chain dehydrogenases/reductases (SDR) family.</text>
</comment>
<dbReference type="PRINTS" id="PR00080">
    <property type="entry name" value="SDRFAMILY"/>
</dbReference>
<dbReference type="PRINTS" id="PR00081">
    <property type="entry name" value="GDHRDH"/>
</dbReference>
<dbReference type="InterPro" id="IPR036291">
    <property type="entry name" value="NAD(P)-bd_dom_sf"/>
</dbReference>
<evidence type="ECO:0000256" key="1">
    <source>
        <dbReference type="ARBA" id="ARBA00006484"/>
    </source>
</evidence>
<dbReference type="SUPFAM" id="SSF51735">
    <property type="entry name" value="NAD(P)-binding Rossmann-fold domains"/>
    <property type="match status" value="1"/>
</dbReference>
<dbReference type="Pfam" id="PF13561">
    <property type="entry name" value="adh_short_C2"/>
    <property type="match status" value="1"/>
</dbReference>
<name>A0ABY3PSD4_9CYAN</name>
<keyword evidence="4" id="KW-1185">Reference proteome</keyword>
<feature type="domain" description="Ketoreductase" evidence="2">
    <location>
        <begin position="11"/>
        <end position="204"/>
    </location>
</feature>
<dbReference type="InterPro" id="IPR020904">
    <property type="entry name" value="Sc_DH/Rdtase_CS"/>
</dbReference>
<sequence length="270" mass="28741">MGYSNTLLEGQKAIVTGASAGIGEAIARHLAAAGAAVAVNYRSDPDSAKKIVDEIQAQGGEAIAIQADVSKEEAVHKLFEEALAHFGTLDILINNAGRQNDAPFTEMTPDQWRSVIDVNLTGPFLCAQRAARLFLKQGVREGVSRAAGKIIFISSVHEVIPWAGRVNYAASKGGIELLMKSVAQELASRRIRVNSIAPGAIKTDINREAWEQPEAEAELLKLIPAGRVGEPDDIGKAAVWLASDESDYVNGTTLFIDGGMTLYPEFADGG</sequence>
<accession>A0ABY3PSD4</accession>
<dbReference type="Proteomes" id="UP001054846">
    <property type="component" value="Chromosome"/>
</dbReference>
<dbReference type="NCBIfam" id="NF005559">
    <property type="entry name" value="PRK07231.1"/>
    <property type="match status" value="1"/>
</dbReference>
<dbReference type="PANTHER" id="PTHR42760:SF132">
    <property type="entry name" value="SHORT-CHAIN DEHYDROGENASE_REDUCTASE FAMILY PROTEIN"/>
    <property type="match status" value="1"/>
</dbReference>
<organism evidence="3 4">
    <name type="scientific">Gloeobacter morelensis MG652769</name>
    <dbReference type="NCBI Taxonomy" id="2781736"/>
    <lineage>
        <taxon>Bacteria</taxon>
        <taxon>Bacillati</taxon>
        <taxon>Cyanobacteriota</taxon>
        <taxon>Cyanophyceae</taxon>
        <taxon>Gloeobacterales</taxon>
        <taxon>Gloeobacteraceae</taxon>
        <taxon>Gloeobacter</taxon>
        <taxon>Gloeobacter morelensis</taxon>
    </lineage>
</organism>
<dbReference type="PROSITE" id="PS00061">
    <property type="entry name" value="ADH_SHORT"/>
    <property type="match status" value="1"/>
</dbReference>
<dbReference type="Gene3D" id="3.40.50.720">
    <property type="entry name" value="NAD(P)-binding Rossmann-like Domain"/>
    <property type="match status" value="1"/>
</dbReference>
<dbReference type="RefSeq" id="WP_230843875.1">
    <property type="nucleotide sequence ID" value="NZ_CP063845.1"/>
</dbReference>
<evidence type="ECO:0000313" key="3">
    <source>
        <dbReference type="EMBL" id="UFP96628.1"/>
    </source>
</evidence>
<dbReference type="CDD" id="cd05358">
    <property type="entry name" value="GlcDH_SDR_c"/>
    <property type="match status" value="1"/>
</dbReference>
<gene>
    <name evidence="3" type="ORF">ISF26_10640</name>
</gene>
<dbReference type="InterPro" id="IPR057326">
    <property type="entry name" value="KR_dom"/>
</dbReference>
<dbReference type="EMBL" id="CP063845">
    <property type="protein sequence ID" value="UFP96628.1"/>
    <property type="molecule type" value="Genomic_DNA"/>
</dbReference>
<dbReference type="SMART" id="SM00822">
    <property type="entry name" value="PKS_KR"/>
    <property type="match status" value="1"/>
</dbReference>
<evidence type="ECO:0000259" key="2">
    <source>
        <dbReference type="SMART" id="SM00822"/>
    </source>
</evidence>